<feature type="region of interest" description="Disordered" evidence="1">
    <location>
        <begin position="607"/>
        <end position="648"/>
    </location>
</feature>
<dbReference type="PANTHER" id="PTHR40788:SF2">
    <property type="entry name" value="CLR5 DOMAIN-CONTAINING PROTEIN"/>
    <property type="match status" value="1"/>
</dbReference>
<evidence type="ECO:0000256" key="1">
    <source>
        <dbReference type="SAM" id="MobiDB-lite"/>
    </source>
</evidence>
<sequence length="737" mass="83475">MSPCRPDEKWSLGWEDSIKKLEESPLMQHMRRQFGPNWESRQQEIARVTGTDVSPEKGLVLDRDTFWKAIAKRETMVMASWEGLKQADVPALRGVWARLRPDVRLKMLREHVPELPQSPNSDIYAWAKGIKDRRDPASPYYCPALNHVDLSEGDNLSLLLETRSRVHPKEFRRSDGRTLQLGVWAGHVSSVSIKGVSQLCFESGPSDPTATPQIYGEVLREYTNQELIGNQAVISDPTATNPNEVFWQLQAQGQIYKFLHKCAKIATQVETTYGPSTGSQAGDDERSSLLFHSSQSAYVYRNTSSVDLKGLQDLVRVSLDEARDDLWQLRQDVDAWRSRLKDFSPGNGSATTSLLRALFGRIDGFNTLYQRLEVAREKAHHTSLTAEDDMQLMASLYGDFLAMFEERMDSFQAIPPPEEGCLSRIGHQLLKLIKENDPVLRMMGFPAVMRTINREAERSRPFPIAVSQILSDLHVLAVCLGETANHYKSVSNWMQYSRVADSVDGNRVGRSRPWSEILDQAIEAMEEGSEYNVYAQKGHSIFWKRLVQQMAGVSKKDDALRTIFDEIQQKMPLDIGQSAAKAAPASSFSGFYEAPDNVTATQYKRACRKGKNRQATKTVQTSHPPSQRLSSGEATQEDLPRIKPNDPDFWRSLRDGSKGVVVWGDFCQAMTNIGCSMEDNGGSAVRFECRDDKGNRVFLIQFHKPHGRGDERTLNLKQARAWWLKRLQRRVTLDLDY</sequence>
<dbReference type="EMBL" id="LFIW01001147">
    <property type="protein sequence ID" value="KZL83353.1"/>
    <property type="molecule type" value="Genomic_DNA"/>
</dbReference>
<dbReference type="PANTHER" id="PTHR40788">
    <property type="entry name" value="CLR5 DOMAIN-CONTAINING PROTEIN-RELATED"/>
    <property type="match status" value="1"/>
</dbReference>
<reference evidence="2 3" key="1">
    <citation type="submission" date="2015-06" db="EMBL/GenBank/DDBJ databases">
        <title>Survival trade-offs in plant roots during colonization by closely related pathogenic and mutualistic fungi.</title>
        <authorList>
            <person name="Hacquard S."/>
            <person name="Kracher B."/>
            <person name="Hiruma K."/>
            <person name="Weinman A."/>
            <person name="Muench P."/>
            <person name="Garrido Oter R."/>
            <person name="Ver Loren van Themaat E."/>
            <person name="Dallerey J.-F."/>
            <person name="Damm U."/>
            <person name="Henrissat B."/>
            <person name="Lespinet O."/>
            <person name="Thon M."/>
            <person name="Kemen E."/>
            <person name="McHardy A.C."/>
            <person name="Schulze-Lefert P."/>
            <person name="O'Connell R.J."/>
        </authorList>
    </citation>
    <scope>NUCLEOTIDE SEQUENCE [LARGE SCALE GENOMIC DNA]</scope>
    <source>
        <strain evidence="2 3">MAFF 238704</strain>
    </source>
</reference>
<gene>
    <name evidence="2" type="ORF">CI238_12059</name>
</gene>
<name>A0A167D2U6_COLIC</name>
<evidence type="ECO:0000313" key="3">
    <source>
        <dbReference type="Proteomes" id="UP000076584"/>
    </source>
</evidence>
<feature type="compositionally biased region" description="Polar residues" evidence="1">
    <location>
        <begin position="615"/>
        <end position="634"/>
    </location>
</feature>
<dbReference type="STRING" id="1573173.A0A167D2U6"/>
<protein>
    <submittedName>
        <fullName evidence="2">Uncharacterized protein</fullName>
    </submittedName>
</protein>
<feature type="compositionally biased region" description="Basic and acidic residues" evidence="1">
    <location>
        <begin position="638"/>
        <end position="648"/>
    </location>
</feature>
<proteinExistence type="predicted"/>
<evidence type="ECO:0000313" key="2">
    <source>
        <dbReference type="EMBL" id="KZL83353.1"/>
    </source>
</evidence>
<comment type="caution">
    <text evidence="2">The sequence shown here is derived from an EMBL/GenBank/DDBJ whole genome shotgun (WGS) entry which is preliminary data.</text>
</comment>
<keyword evidence="3" id="KW-1185">Reference proteome</keyword>
<accession>A0A167D2U6</accession>
<dbReference type="AlphaFoldDB" id="A0A167D2U6"/>
<dbReference type="Proteomes" id="UP000076584">
    <property type="component" value="Unassembled WGS sequence"/>
</dbReference>
<organism evidence="2 3">
    <name type="scientific">Colletotrichum incanum</name>
    <name type="common">Soybean anthracnose fungus</name>
    <dbReference type="NCBI Taxonomy" id="1573173"/>
    <lineage>
        <taxon>Eukaryota</taxon>
        <taxon>Fungi</taxon>
        <taxon>Dikarya</taxon>
        <taxon>Ascomycota</taxon>
        <taxon>Pezizomycotina</taxon>
        <taxon>Sordariomycetes</taxon>
        <taxon>Hypocreomycetidae</taxon>
        <taxon>Glomerellales</taxon>
        <taxon>Glomerellaceae</taxon>
        <taxon>Colletotrichum</taxon>
        <taxon>Colletotrichum spaethianum species complex</taxon>
    </lineage>
</organism>